<keyword evidence="3" id="KW-1185">Reference proteome</keyword>
<evidence type="ECO:0000313" key="3">
    <source>
        <dbReference type="Proteomes" id="UP000188181"/>
    </source>
</evidence>
<dbReference type="NCBIfam" id="TIGR00787">
    <property type="entry name" value="dctP"/>
    <property type="match status" value="1"/>
</dbReference>
<dbReference type="STRING" id="1851148.SMSP2_01299"/>
<gene>
    <name evidence="2" type="primary">yiaO_3</name>
    <name evidence="2" type="ORF">SMSP2_01299</name>
</gene>
<dbReference type="InterPro" id="IPR018389">
    <property type="entry name" value="DctP_fam"/>
</dbReference>
<dbReference type="NCBIfam" id="NF037995">
    <property type="entry name" value="TRAP_S1"/>
    <property type="match status" value="1"/>
</dbReference>
<accession>A0A1Q2ME16</accession>
<dbReference type="GO" id="GO:0030246">
    <property type="term" value="F:carbohydrate binding"/>
    <property type="evidence" value="ECO:0007669"/>
    <property type="project" value="TreeGrafter"/>
</dbReference>
<keyword evidence="2" id="KW-0675">Receptor</keyword>
<keyword evidence="1" id="KW-0732">Signal</keyword>
<dbReference type="PANTHER" id="PTHR33376:SF2">
    <property type="entry name" value="DICARBOXYLATE-BINDING PERIPLASMIC PROTEIN"/>
    <property type="match status" value="1"/>
</dbReference>
<dbReference type="GO" id="GO:0055085">
    <property type="term" value="P:transmembrane transport"/>
    <property type="evidence" value="ECO:0007669"/>
    <property type="project" value="InterPro"/>
</dbReference>
<dbReference type="AlphaFoldDB" id="A0A1Q2ME16"/>
<dbReference type="InterPro" id="IPR004682">
    <property type="entry name" value="TRAP_DctP"/>
</dbReference>
<dbReference type="PANTHER" id="PTHR33376">
    <property type="match status" value="1"/>
</dbReference>
<dbReference type="CDD" id="cd13671">
    <property type="entry name" value="PBP2_TRAP_SBP_like_3"/>
    <property type="match status" value="1"/>
</dbReference>
<organism evidence="2 3">
    <name type="scientific">Limihaloglobus sulfuriphilus</name>
    <dbReference type="NCBI Taxonomy" id="1851148"/>
    <lineage>
        <taxon>Bacteria</taxon>
        <taxon>Pseudomonadati</taxon>
        <taxon>Planctomycetota</taxon>
        <taxon>Phycisphaerae</taxon>
        <taxon>Sedimentisphaerales</taxon>
        <taxon>Sedimentisphaeraceae</taxon>
        <taxon>Limihaloglobus</taxon>
    </lineage>
</organism>
<protein>
    <submittedName>
        <fullName evidence="2">Extracytoplasmic solute receptor protein YiaO</fullName>
    </submittedName>
</protein>
<dbReference type="KEGG" id="pbas:SMSP2_01299"/>
<dbReference type="Gene3D" id="3.40.190.170">
    <property type="entry name" value="Bacterial extracellular solute-binding protein, family 7"/>
    <property type="match status" value="1"/>
</dbReference>
<dbReference type="PIRSF" id="PIRSF006470">
    <property type="entry name" value="DctB"/>
    <property type="match status" value="1"/>
</dbReference>
<reference evidence="3" key="1">
    <citation type="submission" date="2017-02" db="EMBL/GenBank/DDBJ databases">
        <title>Comparative genomics and description of representatives of a novel lineage of planctomycetes thriving in anoxic sediments.</title>
        <authorList>
            <person name="Spring S."/>
            <person name="Bunk B."/>
            <person name="Sproer C."/>
        </authorList>
    </citation>
    <scope>NUCLEOTIDE SEQUENCE [LARGE SCALE GENOMIC DNA]</scope>
    <source>
        <strain evidence="3">SM-Chi-D1</strain>
    </source>
</reference>
<sequence>MIILVILASVFFHFNYSKDSSATKILRIAHPLSDTHPLQKSLEYFARIVEQNSQHELTVEIYPNGQLGSDYQTIEQLQYGIIPMTIVSCGPLESFIPQMQIFGVPYLFRSREHMFKALSGPVGRELLETGLERGLKGLCFFDAGARSFYTSKTPIRSIDDLDGLKIRVMKTSMSIKSVQAMGGSPAPIDYGELYTALQQGVVDGAENNPPSFYTSMHYEICKYYTLDEHFRIPDILLISKLRWNRLSQEEQKIIADAAQQCSAYQQKVWAEFEEFSMEKLKSSGVEIISVNKMPFVQRVQPIWNQFTGTEIGTWVHRIQEIQ</sequence>
<dbReference type="Pfam" id="PF03480">
    <property type="entry name" value="DctP"/>
    <property type="match status" value="1"/>
</dbReference>
<dbReference type="EMBL" id="CP019646">
    <property type="protein sequence ID" value="AQQ70935.1"/>
    <property type="molecule type" value="Genomic_DNA"/>
</dbReference>
<proteinExistence type="predicted"/>
<evidence type="ECO:0000256" key="1">
    <source>
        <dbReference type="ARBA" id="ARBA00022729"/>
    </source>
</evidence>
<dbReference type="GO" id="GO:0030288">
    <property type="term" value="C:outer membrane-bounded periplasmic space"/>
    <property type="evidence" value="ECO:0007669"/>
    <property type="project" value="InterPro"/>
</dbReference>
<dbReference type="Proteomes" id="UP000188181">
    <property type="component" value="Chromosome"/>
</dbReference>
<name>A0A1Q2ME16_9BACT</name>
<dbReference type="InterPro" id="IPR038404">
    <property type="entry name" value="TRAP_DctP_sf"/>
</dbReference>
<evidence type="ECO:0000313" key="2">
    <source>
        <dbReference type="EMBL" id="AQQ70935.1"/>
    </source>
</evidence>